<sequence>MDHSLPLEGVPGQFLSSTALHNTNQRAAGFMTSVSKNDSDEKYLVFILLQPRRVLHGTRLGTNFFRVGSQEAHVAKNGKQTTDEKEDEREWDFDDYNVCGFTERTINEEEWKVLVKDAIVLQEVLFLFVGNGGDV</sequence>
<keyword evidence="2" id="KW-1185">Reference proteome</keyword>
<name>A0AAV7SMV6_PLEWA</name>
<evidence type="ECO:0000313" key="2">
    <source>
        <dbReference type="Proteomes" id="UP001066276"/>
    </source>
</evidence>
<dbReference type="Proteomes" id="UP001066276">
    <property type="component" value="Chromosome 4_2"/>
</dbReference>
<gene>
    <name evidence="1" type="ORF">NDU88_005841</name>
</gene>
<dbReference type="EMBL" id="JANPWB010000008">
    <property type="protein sequence ID" value="KAJ1165413.1"/>
    <property type="molecule type" value="Genomic_DNA"/>
</dbReference>
<protein>
    <submittedName>
        <fullName evidence="1">Uncharacterized protein</fullName>
    </submittedName>
</protein>
<reference evidence="1" key="1">
    <citation type="journal article" date="2022" name="bioRxiv">
        <title>Sequencing and chromosome-scale assembly of the giantPleurodeles waltlgenome.</title>
        <authorList>
            <person name="Brown T."/>
            <person name="Elewa A."/>
            <person name="Iarovenko S."/>
            <person name="Subramanian E."/>
            <person name="Araus A.J."/>
            <person name="Petzold A."/>
            <person name="Susuki M."/>
            <person name="Suzuki K.-i.T."/>
            <person name="Hayashi T."/>
            <person name="Toyoda A."/>
            <person name="Oliveira C."/>
            <person name="Osipova E."/>
            <person name="Leigh N.D."/>
            <person name="Simon A."/>
            <person name="Yun M.H."/>
        </authorList>
    </citation>
    <scope>NUCLEOTIDE SEQUENCE</scope>
    <source>
        <strain evidence="1">20211129_DDA</strain>
        <tissue evidence="1">Liver</tissue>
    </source>
</reference>
<organism evidence="1 2">
    <name type="scientific">Pleurodeles waltl</name>
    <name type="common">Iberian ribbed newt</name>
    <dbReference type="NCBI Taxonomy" id="8319"/>
    <lineage>
        <taxon>Eukaryota</taxon>
        <taxon>Metazoa</taxon>
        <taxon>Chordata</taxon>
        <taxon>Craniata</taxon>
        <taxon>Vertebrata</taxon>
        <taxon>Euteleostomi</taxon>
        <taxon>Amphibia</taxon>
        <taxon>Batrachia</taxon>
        <taxon>Caudata</taxon>
        <taxon>Salamandroidea</taxon>
        <taxon>Salamandridae</taxon>
        <taxon>Pleurodelinae</taxon>
        <taxon>Pleurodeles</taxon>
    </lineage>
</organism>
<dbReference type="AlphaFoldDB" id="A0AAV7SMV6"/>
<evidence type="ECO:0000313" key="1">
    <source>
        <dbReference type="EMBL" id="KAJ1165413.1"/>
    </source>
</evidence>
<proteinExistence type="predicted"/>
<accession>A0AAV7SMV6</accession>
<comment type="caution">
    <text evidence="1">The sequence shown here is derived from an EMBL/GenBank/DDBJ whole genome shotgun (WGS) entry which is preliminary data.</text>
</comment>